<keyword evidence="1 2" id="KW-0807">Transducer</keyword>
<keyword evidence="3" id="KW-0175">Coiled coil</keyword>
<feature type="compositionally biased region" description="Polar residues" evidence="4">
    <location>
        <begin position="58"/>
        <end position="67"/>
    </location>
</feature>
<dbReference type="PANTHER" id="PTHR32089">
    <property type="entry name" value="METHYL-ACCEPTING CHEMOTAXIS PROTEIN MCPB"/>
    <property type="match status" value="1"/>
</dbReference>
<evidence type="ECO:0000256" key="4">
    <source>
        <dbReference type="SAM" id="MobiDB-lite"/>
    </source>
</evidence>
<comment type="caution">
    <text evidence="6">The sequence shown here is derived from an EMBL/GenBank/DDBJ whole genome shotgun (WGS) entry which is preliminary data.</text>
</comment>
<dbReference type="SMART" id="SM00283">
    <property type="entry name" value="MA"/>
    <property type="match status" value="2"/>
</dbReference>
<feature type="region of interest" description="Disordered" evidence="4">
    <location>
        <begin position="1"/>
        <end position="97"/>
    </location>
</feature>
<feature type="compositionally biased region" description="Low complexity" evidence="4">
    <location>
        <begin position="85"/>
        <end position="97"/>
    </location>
</feature>
<evidence type="ECO:0000259" key="5">
    <source>
        <dbReference type="PROSITE" id="PS50111"/>
    </source>
</evidence>
<dbReference type="GO" id="GO:0016020">
    <property type="term" value="C:membrane"/>
    <property type="evidence" value="ECO:0007669"/>
    <property type="project" value="InterPro"/>
</dbReference>
<sequence>MALVKSSELRDGTKHVAVAPPSAGESLAKSQTANAKAAQRRPVRTFARQQKAAERVASATTQVSSGISEASSAAEELRRSMEQISAGAEEASGAAEESMQAVRRIGISIGRSRDNAELSQSKTDSLQTLVASVNGQITASLASIGRAAERQIASVAMVAELEKQAANIGEIVKAVARIADQTNLLALNAAIEAARAGQHGKGFAVVADEVRTLAETSEKSARDIQTLVAEIQREVTTISDGINKSAAATGAEVEKGRVVTAQLEVVRTDMAEILRGARDILSASEESARAATEAQKGSEAVAAAAEEQSAACQEALRTVEQQSNALTQSEQAATELSELAEELRNSTSIAKSAEEVAAAAEELSAAVEEINRAATQIMAAIEQINRGAQQQSAATTQSAAAITQIERGAQIANTRAEAAMEKGTAMAEALRDNRARVDEMIAGVEQSVAASAASREQINGLDQMARRIDKIVDAITTVSIQTNMLAVNGSIEAARAGEYGKGFMVVSTDIRNLARDSSENAERIKDLVKSVQDQIVRVRRDLEEIATAASAEVERNKSITTNLTTMAADMVIILDGNREIATGSAEILAALAEAKKGVEQISAAATQASQSASQAAQATREQAKGAEELAAAVEEIASLADEIQNSES</sequence>
<evidence type="ECO:0000256" key="1">
    <source>
        <dbReference type="ARBA" id="ARBA00023224"/>
    </source>
</evidence>
<gene>
    <name evidence="6" type="ORF">F1189_21015</name>
</gene>
<dbReference type="Pfam" id="PF00015">
    <property type="entry name" value="MCPsignal"/>
    <property type="match status" value="2"/>
</dbReference>
<dbReference type="OrthoDB" id="5292010at2"/>
<evidence type="ECO:0000256" key="3">
    <source>
        <dbReference type="SAM" id="Coils"/>
    </source>
</evidence>
<dbReference type="PROSITE" id="PS50111">
    <property type="entry name" value="CHEMOTAXIS_TRANSDUC_2"/>
    <property type="match status" value="2"/>
</dbReference>
<feature type="domain" description="Methyl-accepting transducer" evidence="5">
    <location>
        <begin position="366"/>
        <end position="637"/>
    </location>
</feature>
<dbReference type="GO" id="GO:0007165">
    <property type="term" value="P:signal transduction"/>
    <property type="evidence" value="ECO:0007669"/>
    <property type="project" value="UniProtKB-KW"/>
</dbReference>
<organism evidence="6 7">
    <name type="scientific">Rhodovastum atsumiense</name>
    <dbReference type="NCBI Taxonomy" id="504468"/>
    <lineage>
        <taxon>Bacteria</taxon>
        <taxon>Pseudomonadati</taxon>
        <taxon>Pseudomonadota</taxon>
        <taxon>Alphaproteobacteria</taxon>
        <taxon>Acetobacterales</taxon>
        <taxon>Acetobacteraceae</taxon>
        <taxon>Rhodovastum</taxon>
    </lineage>
</organism>
<dbReference type="Proteomes" id="UP000325255">
    <property type="component" value="Unassembled WGS sequence"/>
</dbReference>
<keyword evidence="7" id="KW-1185">Reference proteome</keyword>
<evidence type="ECO:0000313" key="6">
    <source>
        <dbReference type="EMBL" id="KAA5610098.1"/>
    </source>
</evidence>
<dbReference type="RefSeq" id="WP_150042840.1">
    <property type="nucleotide sequence ID" value="NZ_OW485601.1"/>
</dbReference>
<dbReference type="InterPro" id="IPR004089">
    <property type="entry name" value="MCPsignal_dom"/>
</dbReference>
<dbReference type="AlphaFoldDB" id="A0A5M6IRB7"/>
<protein>
    <submittedName>
        <fullName evidence="6">Methyl-accepting chemotaxis protein</fullName>
    </submittedName>
</protein>
<evidence type="ECO:0000256" key="2">
    <source>
        <dbReference type="PROSITE-ProRule" id="PRU00284"/>
    </source>
</evidence>
<proteinExistence type="predicted"/>
<name>A0A5M6IRB7_9PROT</name>
<feature type="coiled-coil region" evidence="3">
    <location>
        <begin position="302"/>
        <end position="376"/>
    </location>
</feature>
<evidence type="ECO:0000313" key="7">
    <source>
        <dbReference type="Proteomes" id="UP000325255"/>
    </source>
</evidence>
<dbReference type="Gene3D" id="1.10.287.950">
    <property type="entry name" value="Methyl-accepting chemotaxis protein"/>
    <property type="match status" value="2"/>
</dbReference>
<dbReference type="SUPFAM" id="SSF58104">
    <property type="entry name" value="Methyl-accepting chemotaxis protein (MCP) signaling domain"/>
    <property type="match status" value="2"/>
</dbReference>
<dbReference type="PANTHER" id="PTHR32089:SF112">
    <property type="entry name" value="LYSOZYME-LIKE PROTEIN-RELATED"/>
    <property type="match status" value="1"/>
</dbReference>
<dbReference type="EMBL" id="VWPK01000038">
    <property type="protein sequence ID" value="KAA5610098.1"/>
    <property type="molecule type" value="Genomic_DNA"/>
</dbReference>
<reference evidence="6 7" key="1">
    <citation type="submission" date="2019-09" db="EMBL/GenBank/DDBJ databases">
        <title>Genome sequence of Rhodovastum atsumiense, a diverse member of the Acetobacteraceae family of non-sulfur purple photosynthetic bacteria.</title>
        <authorList>
            <person name="Meyer T."/>
            <person name="Kyndt J."/>
        </authorList>
    </citation>
    <scope>NUCLEOTIDE SEQUENCE [LARGE SCALE GENOMIC DNA]</scope>
    <source>
        <strain evidence="6 7">DSM 21279</strain>
    </source>
</reference>
<accession>A0A5M6IRB7</accession>
<feature type="domain" description="Methyl-accepting transducer" evidence="5">
    <location>
        <begin position="66"/>
        <end position="302"/>
    </location>
</feature>